<dbReference type="Proteomes" id="UP001187192">
    <property type="component" value="Unassembled WGS sequence"/>
</dbReference>
<evidence type="ECO:0000313" key="2">
    <source>
        <dbReference type="EMBL" id="GMN71756.1"/>
    </source>
</evidence>
<sequence length="173" mass="19435">MIERALPDLPTLEDFEPPEDFKSGTAVDDVVEEEVSLAPSASLDLPMSNAGYFVNVNPVTPKNINHLNSYIWRTVKARLALRDLPLLKDFEPPKDFETGIAMDDVEEEEASLAPSASLDPPVNVNTPEILDLLLGHPIFWNVCRMDVPTFLIVAFDFKIRLRVNFMAEAHKYP</sequence>
<accession>A0AA88EC15</accession>
<dbReference type="EMBL" id="BTGU01010166">
    <property type="protein sequence ID" value="GMN71756.1"/>
    <property type="molecule type" value="Genomic_DNA"/>
</dbReference>
<evidence type="ECO:0000313" key="3">
    <source>
        <dbReference type="Proteomes" id="UP001187192"/>
    </source>
</evidence>
<name>A0AA88EC15_FICCA</name>
<protein>
    <submittedName>
        <fullName evidence="2">Uncharacterized protein</fullName>
    </submittedName>
</protein>
<organism evidence="2 3">
    <name type="scientific">Ficus carica</name>
    <name type="common">Common fig</name>
    <dbReference type="NCBI Taxonomy" id="3494"/>
    <lineage>
        <taxon>Eukaryota</taxon>
        <taxon>Viridiplantae</taxon>
        <taxon>Streptophyta</taxon>
        <taxon>Embryophyta</taxon>
        <taxon>Tracheophyta</taxon>
        <taxon>Spermatophyta</taxon>
        <taxon>Magnoliopsida</taxon>
        <taxon>eudicotyledons</taxon>
        <taxon>Gunneridae</taxon>
        <taxon>Pentapetalae</taxon>
        <taxon>rosids</taxon>
        <taxon>fabids</taxon>
        <taxon>Rosales</taxon>
        <taxon>Moraceae</taxon>
        <taxon>Ficeae</taxon>
        <taxon>Ficus</taxon>
    </lineage>
</organism>
<reference evidence="2" key="1">
    <citation type="submission" date="2023-07" db="EMBL/GenBank/DDBJ databases">
        <title>draft genome sequence of fig (Ficus carica).</title>
        <authorList>
            <person name="Takahashi T."/>
            <person name="Nishimura K."/>
        </authorList>
    </citation>
    <scope>NUCLEOTIDE SEQUENCE</scope>
</reference>
<keyword evidence="3" id="KW-1185">Reference proteome</keyword>
<gene>
    <name evidence="2" type="ORF">TIFTF001_051878</name>
</gene>
<comment type="caution">
    <text evidence="2">The sequence shown here is derived from an EMBL/GenBank/DDBJ whole genome shotgun (WGS) entry which is preliminary data.</text>
</comment>
<feature type="region of interest" description="Disordered" evidence="1">
    <location>
        <begin position="1"/>
        <end position="20"/>
    </location>
</feature>
<evidence type="ECO:0000256" key="1">
    <source>
        <dbReference type="SAM" id="MobiDB-lite"/>
    </source>
</evidence>
<dbReference type="AlphaFoldDB" id="A0AA88EC15"/>
<proteinExistence type="predicted"/>